<evidence type="ECO:0000313" key="1">
    <source>
        <dbReference type="EMBL" id="KAI3765565.1"/>
    </source>
</evidence>
<reference evidence="2" key="1">
    <citation type="journal article" date="2022" name="Mol. Ecol. Resour.">
        <title>The genomes of chicory, endive, great burdock and yacon provide insights into Asteraceae palaeo-polyploidization history and plant inulin production.</title>
        <authorList>
            <person name="Fan W."/>
            <person name="Wang S."/>
            <person name="Wang H."/>
            <person name="Wang A."/>
            <person name="Jiang F."/>
            <person name="Liu H."/>
            <person name="Zhao H."/>
            <person name="Xu D."/>
            <person name="Zhang Y."/>
        </authorList>
    </citation>
    <scope>NUCLEOTIDE SEQUENCE [LARGE SCALE GENOMIC DNA]</scope>
    <source>
        <strain evidence="2">cv. Punajuju</strain>
    </source>
</reference>
<organism evidence="1 2">
    <name type="scientific">Cichorium intybus</name>
    <name type="common">Chicory</name>
    <dbReference type="NCBI Taxonomy" id="13427"/>
    <lineage>
        <taxon>Eukaryota</taxon>
        <taxon>Viridiplantae</taxon>
        <taxon>Streptophyta</taxon>
        <taxon>Embryophyta</taxon>
        <taxon>Tracheophyta</taxon>
        <taxon>Spermatophyta</taxon>
        <taxon>Magnoliopsida</taxon>
        <taxon>eudicotyledons</taxon>
        <taxon>Gunneridae</taxon>
        <taxon>Pentapetalae</taxon>
        <taxon>asterids</taxon>
        <taxon>campanulids</taxon>
        <taxon>Asterales</taxon>
        <taxon>Asteraceae</taxon>
        <taxon>Cichorioideae</taxon>
        <taxon>Cichorieae</taxon>
        <taxon>Cichoriinae</taxon>
        <taxon>Cichorium</taxon>
    </lineage>
</organism>
<proteinExistence type="predicted"/>
<name>A0ACB9F3N6_CICIN</name>
<protein>
    <submittedName>
        <fullName evidence="1">Uncharacterized protein</fullName>
    </submittedName>
</protein>
<gene>
    <name evidence="1" type="ORF">L2E82_15603</name>
</gene>
<accession>A0ACB9F3N6</accession>
<reference evidence="1 2" key="2">
    <citation type="journal article" date="2022" name="Mol. Ecol. Resour.">
        <title>The genomes of chicory, endive, great burdock and yacon provide insights into Asteraceae paleo-polyploidization history and plant inulin production.</title>
        <authorList>
            <person name="Fan W."/>
            <person name="Wang S."/>
            <person name="Wang H."/>
            <person name="Wang A."/>
            <person name="Jiang F."/>
            <person name="Liu H."/>
            <person name="Zhao H."/>
            <person name="Xu D."/>
            <person name="Zhang Y."/>
        </authorList>
    </citation>
    <scope>NUCLEOTIDE SEQUENCE [LARGE SCALE GENOMIC DNA]</scope>
    <source>
        <strain evidence="2">cv. Punajuju</strain>
        <tissue evidence="1">Leaves</tissue>
    </source>
</reference>
<evidence type="ECO:0000313" key="2">
    <source>
        <dbReference type="Proteomes" id="UP001055811"/>
    </source>
</evidence>
<keyword evidence="2" id="KW-1185">Reference proteome</keyword>
<dbReference type="EMBL" id="CM042011">
    <property type="protein sequence ID" value="KAI3765565.1"/>
    <property type="molecule type" value="Genomic_DNA"/>
</dbReference>
<comment type="caution">
    <text evidence="1">The sequence shown here is derived from an EMBL/GenBank/DDBJ whole genome shotgun (WGS) entry which is preliminary data.</text>
</comment>
<sequence>MVRAPYFDKNGMEKGAWSEDEDAKLKAYMKKTRHGNWRQLPKLAGLSRCGKSCRLRWVNYLRPNVKRGNYTSEEEDLIINLHKNHGSRWSKIAAKLPGRSDNEIKNHWHTHLRKRAKHNSILSCSTNQNVQNVEPKKEKGEINLSHMNEKYEAEIILTVLRSKTLSEANNKQPPLSSSSGSYHMASNSNPLPLSTNESFEDFWTKPYLPDTFSSTSDEYSYYEFSTLSVNLLNKYVSSSYDLDTIMVDAYLWSVMEFYAFI</sequence>
<dbReference type="Proteomes" id="UP001055811">
    <property type="component" value="Linkage Group LG03"/>
</dbReference>